<dbReference type="PROSITE" id="PS50883">
    <property type="entry name" value="EAL"/>
    <property type="match status" value="1"/>
</dbReference>
<dbReference type="Gene3D" id="6.10.340.10">
    <property type="match status" value="1"/>
</dbReference>
<dbReference type="CDD" id="cd01949">
    <property type="entry name" value="GGDEF"/>
    <property type="match status" value="1"/>
</dbReference>
<keyword evidence="10" id="KW-1185">Reference proteome</keyword>
<dbReference type="InterPro" id="IPR035919">
    <property type="entry name" value="EAL_sf"/>
</dbReference>
<dbReference type="InterPro" id="IPR003660">
    <property type="entry name" value="HAMP_dom"/>
</dbReference>
<keyword evidence="5" id="KW-0812">Transmembrane</keyword>
<keyword evidence="3" id="KW-0973">c-di-GMP</keyword>
<feature type="transmembrane region" description="Helical" evidence="5">
    <location>
        <begin position="163"/>
        <end position="185"/>
    </location>
</feature>
<evidence type="ECO:0000256" key="1">
    <source>
        <dbReference type="ARBA" id="ARBA00001946"/>
    </source>
</evidence>
<dbReference type="SUPFAM" id="SSF141868">
    <property type="entry name" value="EAL domain-like"/>
    <property type="match status" value="1"/>
</dbReference>
<name>A0A4V2UIQ8_9GAMM</name>
<dbReference type="InterPro" id="IPR052155">
    <property type="entry name" value="Biofilm_reg_signaling"/>
</dbReference>
<dbReference type="CDD" id="cd06225">
    <property type="entry name" value="HAMP"/>
    <property type="match status" value="1"/>
</dbReference>
<dbReference type="PANTHER" id="PTHR44757">
    <property type="entry name" value="DIGUANYLATE CYCLASE DGCP"/>
    <property type="match status" value="1"/>
</dbReference>
<dbReference type="FunFam" id="3.30.70.270:FF:000001">
    <property type="entry name" value="Diguanylate cyclase domain protein"/>
    <property type="match status" value="1"/>
</dbReference>
<dbReference type="Proteomes" id="UP000295793">
    <property type="component" value="Unassembled WGS sequence"/>
</dbReference>
<keyword evidence="5" id="KW-0472">Membrane</keyword>
<gene>
    <name evidence="9" type="ORF">BCF53_12138</name>
</gene>
<dbReference type="Pfam" id="PF00563">
    <property type="entry name" value="EAL"/>
    <property type="match status" value="1"/>
</dbReference>
<feature type="domain" description="HAMP" evidence="7">
    <location>
        <begin position="190"/>
        <end position="243"/>
    </location>
</feature>
<evidence type="ECO:0000259" key="7">
    <source>
        <dbReference type="PROSITE" id="PS50885"/>
    </source>
</evidence>
<dbReference type="AlphaFoldDB" id="A0A4V2UIQ8"/>
<dbReference type="PROSITE" id="PS50887">
    <property type="entry name" value="GGDEF"/>
    <property type="match status" value="1"/>
</dbReference>
<dbReference type="GO" id="GO:0071111">
    <property type="term" value="F:cyclic-guanylate-specific phosphodiesterase activity"/>
    <property type="evidence" value="ECO:0007669"/>
    <property type="project" value="UniProtKB-EC"/>
</dbReference>
<evidence type="ECO:0000259" key="8">
    <source>
        <dbReference type="PROSITE" id="PS50887"/>
    </source>
</evidence>
<evidence type="ECO:0000256" key="5">
    <source>
        <dbReference type="SAM" id="Phobius"/>
    </source>
</evidence>
<dbReference type="Gene3D" id="3.30.70.270">
    <property type="match status" value="1"/>
</dbReference>
<dbReference type="SMART" id="SM00052">
    <property type="entry name" value="EAL"/>
    <property type="match status" value="1"/>
</dbReference>
<proteinExistence type="predicted"/>
<dbReference type="InterPro" id="IPR033417">
    <property type="entry name" value="CHASE8"/>
</dbReference>
<evidence type="ECO:0000313" key="10">
    <source>
        <dbReference type="Proteomes" id="UP000295793"/>
    </source>
</evidence>
<dbReference type="SUPFAM" id="SSF158472">
    <property type="entry name" value="HAMP domain-like"/>
    <property type="match status" value="1"/>
</dbReference>
<comment type="cofactor">
    <cofactor evidence="1">
        <name>Mg(2+)</name>
        <dbReference type="ChEBI" id="CHEBI:18420"/>
    </cofactor>
</comment>
<keyword evidence="5" id="KW-1133">Transmembrane helix</keyword>
<feature type="domain" description="GGDEF" evidence="8">
    <location>
        <begin position="286"/>
        <end position="424"/>
    </location>
</feature>
<dbReference type="Gene3D" id="3.20.20.450">
    <property type="entry name" value="EAL domain"/>
    <property type="match status" value="1"/>
</dbReference>
<dbReference type="SUPFAM" id="SSF55073">
    <property type="entry name" value="Nucleotide cyclase"/>
    <property type="match status" value="1"/>
</dbReference>
<accession>A0A4V2UIQ8</accession>
<dbReference type="InterPro" id="IPR043128">
    <property type="entry name" value="Rev_trsase/Diguanyl_cyclase"/>
</dbReference>
<feature type="domain" description="EAL" evidence="6">
    <location>
        <begin position="433"/>
        <end position="687"/>
    </location>
</feature>
<dbReference type="PANTHER" id="PTHR44757:SF2">
    <property type="entry name" value="BIOFILM ARCHITECTURE MAINTENANCE PROTEIN MBAA"/>
    <property type="match status" value="1"/>
</dbReference>
<dbReference type="InterPro" id="IPR029787">
    <property type="entry name" value="Nucleotide_cyclase"/>
</dbReference>
<dbReference type="FunFam" id="3.20.20.450:FF:000001">
    <property type="entry name" value="Cyclic di-GMP phosphodiesterase yahA"/>
    <property type="match status" value="1"/>
</dbReference>
<reference evidence="9 10" key="1">
    <citation type="submission" date="2019-03" db="EMBL/GenBank/DDBJ databases">
        <title>Genomic Encyclopedia of Archaeal and Bacterial Type Strains, Phase II (KMG-II): from individual species to whole genera.</title>
        <authorList>
            <person name="Goeker M."/>
        </authorList>
    </citation>
    <scope>NUCLEOTIDE SEQUENCE [LARGE SCALE GENOMIC DNA]</scope>
    <source>
        <strain evidence="9 10">DSM 15388</strain>
    </source>
</reference>
<dbReference type="Pfam" id="PF17152">
    <property type="entry name" value="CHASE8"/>
    <property type="match status" value="1"/>
</dbReference>
<dbReference type="EC" id="3.1.4.52" evidence="2"/>
<dbReference type="CDD" id="cd01948">
    <property type="entry name" value="EAL"/>
    <property type="match status" value="1"/>
</dbReference>
<evidence type="ECO:0000256" key="2">
    <source>
        <dbReference type="ARBA" id="ARBA00012282"/>
    </source>
</evidence>
<dbReference type="InterPro" id="IPR000160">
    <property type="entry name" value="GGDEF_dom"/>
</dbReference>
<dbReference type="GO" id="GO:0007165">
    <property type="term" value="P:signal transduction"/>
    <property type="evidence" value="ECO:0007669"/>
    <property type="project" value="InterPro"/>
</dbReference>
<evidence type="ECO:0000256" key="4">
    <source>
        <dbReference type="ARBA" id="ARBA00051114"/>
    </source>
</evidence>
<dbReference type="RefSeq" id="WP_132703561.1">
    <property type="nucleotide sequence ID" value="NZ_SLZR01000021.1"/>
</dbReference>
<dbReference type="GO" id="GO:0071732">
    <property type="term" value="P:cellular response to nitric oxide"/>
    <property type="evidence" value="ECO:0007669"/>
    <property type="project" value="UniProtKB-ARBA"/>
</dbReference>
<protein>
    <recommendedName>
        <fullName evidence="2">cyclic-guanylate-specific phosphodiesterase</fullName>
        <ecNumber evidence="2">3.1.4.52</ecNumber>
    </recommendedName>
</protein>
<dbReference type="SMART" id="SM00267">
    <property type="entry name" value="GGDEF"/>
    <property type="match status" value="1"/>
</dbReference>
<dbReference type="NCBIfam" id="TIGR00254">
    <property type="entry name" value="GGDEF"/>
    <property type="match status" value="1"/>
</dbReference>
<organism evidence="9 10">
    <name type="scientific">Reinekea marinisedimentorum</name>
    <dbReference type="NCBI Taxonomy" id="230495"/>
    <lineage>
        <taxon>Bacteria</taxon>
        <taxon>Pseudomonadati</taxon>
        <taxon>Pseudomonadota</taxon>
        <taxon>Gammaproteobacteria</taxon>
        <taxon>Oceanospirillales</taxon>
        <taxon>Saccharospirillaceae</taxon>
        <taxon>Reinekea</taxon>
    </lineage>
</organism>
<comment type="catalytic activity">
    <reaction evidence="4">
        <text>3',3'-c-di-GMP + H2O = 5'-phosphoguanylyl(3'-&gt;5')guanosine + H(+)</text>
        <dbReference type="Rhea" id="RHEA:24902"/>
        <dbReference type="ChEBI" id="CHEBI:15377"/>
        <dbReference type="ChEBI" id="CHEBI:15378"/>
        <dbReference type="ChEBI" id="CHEBI:58754"/>
        <dbReference type="ChEBI" id="CHEBI:58805"/>
        <dbReference type="EC" id="3.1.4.52"/>
    </reaction>
    <physiologicalReaction direction="left-to-right" evidence="4">
        <dbReference type="Rhea" id="RHEA:24903"/>
    </physiologicalReaction>
</comment>
<dbReference type="InterPro" id="IPR001633">
    <property type="entry name" value="EAL_dom"/>
</dbReference>
<dbReference type="SMART" id="SM00304">
    <property type="entry name" value="HAMP"/>
    <property type="match status" value="1"/>
</dbReference>
<dbReference type="PROSITE" id="PS50885">
    <property type="entry name" value="HAMP"/>
    <property type="match status" value="1"/>
</dbReference>
<evidence type="ECO:0000313" key="9">
    <source>
        <dbReference type="EMBL" id="TCS37120.1"/>
    </source>
</evidence>
<comment type="caution">
    <text evidence="9">The sequence shown here is derived from an EMBL/GenBank/DDBJ whole genome shotgun (WGS) entry which is preliminary data.</text>
</comment>
<evidence type="ECO:0000256" key="3">
    <source>
        <dbReference type="ARBA" id="ARBA00022636"/>
    </source>
</evidence>
<sequence length="706" mass="78599">MPGLHNLSVAAKIRWMIVSVAAFALLLTTAISVSVEVNNTRNALLDRVQILSNVISTHVTAALSFGDAQTATRLLQSMDFDADIIHAQIYEIAEDAQAFASYDNPDFKAAHEIDSSHHDYSVLEPGHDFTLGRLNLASPIELDGETIGMLCIEVSLASLWLQILRYLLSSLAILLVVLFFVYLLARRLQRRIAGPFENLVQGMKNISASNDFSHRIEKGENDEVGQIIDNFNEMIGQIERSNLQIQAKNKEVEQHAFYDALTGLPNRRMLMQQLSKELNRCSRTFKTGALLYLDLDHFKTINDSLGHTTGDMLLKEVAHRLRSHLRKGDTPARVGGDEFVVILTDLDENVGVAAENALSVAEALRKQLSSPYVIEERRLHSSPSIGIALFHHANDSADDLIKQADLAMYKAKEDGRNLVQFFAADMQKLALRRMHIEEDLRHALESDPNQLELHYQPQVNHNGEIFGAEALIRWNHPTNGRISPEEFIPVAEVTGLIHPLGKWVLSHGLQQLSVWQSKGLNTQLAINISPNQFLQEGFLETVTEAVKTCGVNAERFELEITESVIMRDIDEVVELMKELKTLGIKFSIDDFGTGYSSLQYLTKLPISKLKIDKSFINDLFTDPNDAAIVNTIIAMTKHLGVAVIAEGVETLEEANFLFENGCDAFQGYYYDRPMPATDMEGRLLQQKAGFTAIEADTGEAASAGGH</sequence>
<dbReference type="OrthoDB" id="9804951at2"/>
<dbReference type="Pfam" id="PF00672">
    <property type="entry name" value="HAMP"/>
    <property type="match status" value="1"/>
</dbReference>
<evidence type="ECO:0000259" key="6">
    <source>
        <dbReference type="PROSITE" id="PS50883"/>
    </source>
</evidence>
<dbReference type="EMBL" id="SLZR01000021">
    <property type="protein sequence ID" value="TCS37120.1"/>
    <property type="molecule type" value="Genomic_DNA"/>
</dbReference>
<dbReference type="GO" id="GO:0016020">
    <property type="term" value="C:membrane"/>
    <property type="evidence" value="ECO:0007669"/>
    <property type="project" value="InterPro"/>
</dbReference>
<dbReference type="Pfam" id="PF00990">
    <property type="entry name" value="GGDEF"/>
    <property type="match status" value="1"/>
</dbReference>